<dbReference type="PANTHER" id="PTHR43437:SF3">
    <property type="entry name" value="HYDROXYACYL-THIOESTER DEHYDRATASE TYPE 2, MITOCHONDRIAL"/>
    <property type="match status" value="1"/>
</dbReference>
<evidence type="ECO:0000313" key="2">
    <source>
        <dbReference type="EMBL" id="CAD8054615.1"/>
    </source>
</evidence>
<dbReference type="OMA" id="RTIFHGV"/>
<proteinExistence type="predicted"/>
<dbReference type="CDD" id="cd03449">
    <property type="entry name" value="R_hydratase"/>
    <property type="match status" value="1"/>
</dbReference>
<gene>
    <name evidence="2" type="ORF">PPRIM_AZ9-3.1.T0220119</name>
    <name evidence="3" type="ORF">PPRIM_AZ9-3.1.T0220121</name>
</gene>
<protein>
    <recommendedName>
        <fullName evidence="1">MaoC-like domain-containing protein</fullName>
    </recommendedName>
</protein>
<keyword evidence="4" id="KW-1185">Reference proteome</keyword>
<dbReference type="InterPro" id="IPR050965">
    <property type="entry name" value="UPF0336/Enoyl-CoA_hydratase"/>
</dbReference>
<dbReference type="InterPro" id="IPR002539">
    <property type="entry name" value="MaoC-like_dom"/>
</dbReference>
<feature type="domain" description="MaoC-like" evidence="1">
    <location>
        <begin position="19"/>
        <end position="115"/>
    </location>
</feature>
<reference evidence="2" key="1">
    <citation type="submission" date="2021-01" db="EMBL/GenBank/DDBJ databases">
        <authorList>
            <consortium name="Genoscope - CEA"/>
            <person name="William W."/>
        </authorList>
    </citation>
    <scope>NUCLEOTIDE SEQUENCE</scope>
</reference>
<dbReference type="GO" id="GO:0006633">
    <property type="term" value="P:fatty acid biosynthetic process"/>
    <property type="evidence" value="ECO:0007669"/>
    <property type="project" value="TreeGrafter"/>
</dbReference>
<name>A0A8S1KL07_PARPR</name>
<dbReference type="PANTHER" id="PTHR43437">
    <property type="entry name" value="HYDROXYACYL-THIOESTER DEHYDRATASE TYPE 2, MITOCHONDRIAL-RELATED"/>
    <property type="match status" value="1"/>
</dbReference>
<evidence type="ECO:0000313" key="3">
    <source>
        <dbReference type="EMBL" id="CAD8054617.1"/>
    </source>
</evidence>
<dbReference type="EMBL" id="CAJJDM010000020">
    <property type="protein sequence ID" value="CAD8054617.1"/>
    <property type="molecule type" value="Genomic_DNA"/>
</dbReference>
<dbReference type="GO" id="GO:0019171">
    <property type="term" value="F:(3R)-hydroxyacyl-[acyl-carrier-protein] dehydratase activity"/>
    <property type="evidence" value="ECO:0007669"/>
    <property type="project" value="TreeGrafter"/>
</dbReference>
<organism evidence="2 4">
    <name type="scientific">Paramecium primaurelia</name>
    <dbReference type="NCBI Taxonomy" id="5886"/>
    <lineage>
        <taxon>Eukaryota</taxon>
        <taxon>Sar</taxon>
        <taxon>Alveolata</taxon>
        <taxon>Ciliophora</taxon>
        <taxon>Intramacronucleata</taxon>
        <taxon>Oligohymenophorea</taxon>
        <taxon>Peniculida</taxon>
        <taxon>Parameciidae</taxon>
        <taxon>Paramecium</taxon>
    </lineage>
</organism>
<accession>A0A8S1KL07</accession>
<evidence type="ECO:0000313" key="4">
    <source>
        <dbReference type="Proteomes" id="UP000688137"/>
    </source>
</evidence>
<evidence type="ECO:0000259" key="1">
    <source>
        <dbReference type="Pfam" id="PF01575"/>
    </source>
</evidence>
<dbReference type="Proteomes" id="UP000688137">
    <property type="component" value="Unassembled WGS sequence"/>
</dbReference>
<dbReference type="Pfam" id="PF01575">
    <property type="entry name" value="MaoC_dehydratas"/>
    <property type="match status" value="1"/>
</dbReference>
<dbReference type="AlphaFoldDB" id="A0A8S1KL07"/>
<sequence>MKLRQIQYFFSQFQVGQLFKLERVFTLEDVKNYANLIQDFNPIHLDEQVASQSIFKQRVVHGMLSASLFSTLVGTNFPGAIYLEQSIFFKAPIFFEEQILAQVAIQDIKLKKGRSILKLNTTISKIDQKIAVTGEATILIN</sequence>
<dbReference type="EMBL" id="CAJJDM010000020">
    <property type="protein sequence ID" value="CAD8054615.1"/>
    <property type="molecule type" value="Genomic_DNA"/>
</dbReference>
<comment type="caution">
    <text evidence="2">The sequence shown here is derived from an EMBL/GenBank/DDBJ whole genome shotgun (WGS) entry which is preliminary data.</text>
</comment>
<dbReference type="GO" id="GO:0005739">
    <property type="term" value="C:mitochondrion"/>
    <property type="evidence" value="ECO:0007669"/>
    <property type="project" value="TreeGrafter"/>
</dbReference>